<evidence type="ECO:0000256" key="4">
    <source>
        <dbReference type="ARBA" id="ARBA00023136"/>
    </source>
</evidence>
<dbReference type="GO" id="GO:0005774">
    <property type="term" value="C:vacuolar membrane"/>
    <property type="evidence" value="ECO:0007669"/>
    <property type="project" value="TreeGrafter"/>
</dbReference>
<sequence length="361" mass="40335">MEDNPKEEDDYDPYAERNVPNGTNDLESMMHIIKGILGTGILAMPEAFKNSGMILGFVGSIGNGLLCTYAIHVFVNCLYMLCKKNRKPALTYSEAMKVGFADGPAWAKPRSGLACKLADSFIIAYQRRLVDTFLLTFGLQRFPLAFGTTCFAFTSVAIVFAVENNMKTPKHFGGWFGIYNRSLAILMTVYIALAFLGYWKFGEDTKSSIALNLPPNAILTQTVNLLYALAIYISFGLNGLVPINLLWNSYLYKRLEDSSSQLAWEYLLRILLVTICLVFAATVPMLGLFVSLLGAITLSHLLFIFPGLLDLCTRYPNNYGRGKIYKYRSIFLICYGYIGLLTGVSVGFYEIALEFKNIYSK</sequence>
<keyword evidence="3 6" id="KW-1133">Transmembrane helix</keyword>
<reference evidence="8 9" key="1">
    <citation type="journal article" date="2024" name="BMC Genomics">
        <title>De novo assembly and annotation of Popillia japonica's genome with initial clues to its potential as an invasive pest.</title>
        <authorList>
            <person name="Cucini C."/>
            <person name="Boschi S."/>
            <person name="Funari R."/>
            <person name="Cardaioli E."/>
            <person name="Iannotti N."/>
            <person name="Marturano G."/>
            <person name="Paoli F."/>
            <person name="Bruttini M."/>
            <person name="Carapelli A."/>
            <person name="Frati F."/>
            <person name="Nardi F."/>
        </authorList>
    </citation>
    <scope>NUCLEOTIDE SEQUENCE [LARGE SCALE GENOMIC DNA]</scope>
    <source>
        <strain evidence="8">DMR45628</strain>
    </source>
</reference>
<dbReference type="EMBL" id="JASPKY010000415">
    <property type="protein sequence ID" value="KAK9701361.1"/>
    <property type="molecule type" value="Genomic_DNA"/>
</dbReference>
<feature type="domain" description="Amino acid transporter transmembrane" evidence="7">
    <location>
        <begin position="136"/>
        <end position="345"/>
    </location>
</feature>
<evidence type="ECO:0000256" key="3">
    <source>
        <dbReference type="ARBA" id="ARBA00022989"/>
    </source>
</evidence>
<dbReference type="InterPro" id="IPR013057">
    <property type="entry name" value="AA_transpt_TM"/>
</dbReference>
<dbReference type="PANTHER" id="PTHR22950">
    <property type="entry name" value="AMINO ACID TRANSPORTER"/>
    <property type="match status" value="1"/>
</dbReference>
<dbReference type="PANTHER" id="PTHR22950:SF340">
    <property type="entry name" value="AMINO ACID TRANSPORTER TRANSMEMBRANE DOMAIN-CONTAINING PROTEIN-RELATED"/>
    <property type="match status" value="1"/>
</dbReference>
<evidence type="ECO:0000313" key="8">
    <source>
        <dbReference type="EMBL" id="KAK9701361.1"/>
    </source>
</evidence>
<accession>A0AAW1JDJ0</accession>
<feature type="transmembrane region" description="Helical" evidence="6">
    <location>
        <begin position="266"/>
        <end position="283"/>
    </location>
</feature>
<feature type="transmembrane region" description="Helical" evidence="6">
    <location>
        <begin position="183"/>
        <end position="201"/>
    </location>
</feature>
<evidence type="ECO:0000256" key="6">
    <source>
        <dbReference type="SAM" id="Phobius"/>
    </source>
</evidence>
<comment type="caution">
    <text evidence="8">The sequence shown here is derived from an EMBL/GenBank/DDBJ whole genome shotgun (WGS) entry which is preliminary data.</text>
</comment>
<name>A0AAW1JDJ0_POPJA</name>
<feature type="region of interest" description="Disordered" evidence="5">
    <location>
        <begin position="1"/>
        <end position="20"/>
    </location>
</feature>
<feature type="transmembrane region" description="Helical" evidence="6">
    <location>
        <begin position="330"/>
        <end position="352"/>
    </location>
</feature>
<evidence type="ECO:0000256" key="5">
    <source>
        <dbReference type="SAM" id="MobiDB-lite"/>
    </source>
</evidence>
<keyword evidence="4 6" id="KW-0472">Membrane</keyword>
<feature type="transmembrane region" description="Helical" evidence="6">
    <location>
        <begin position="54"/>
        <end position="81"/>
    </location>
</feature>
<gene>
    <name evidence="8" type="ORF">QE152_g30657</name>
</gene>
<proteinExistence type="predicted"/>
<feature type="transmembrane region" description="Helical" evidence="6">
    <location>
        <begin position="142"/>
        <end position="162"/>
    </location>
</feature>
<evidence type="ECO:0000256" key="1">
    <source>
        <dbReference type="ARBA" id="ARBA00004141"/>
    </source>
</evidence>
<protein>
    <submittedName>
        <fullName evidence="8">Transmembrane amino acid transporter protein</fullName>
    </submittedName>
</protein>
<dbReference type="Proteomes" id="UP001458880">
    <property type="component" value="Unassembled WGS sequence"/>
</dbReference>
<keyword evidence="2 6" id="KW-0812">Transmembrane</keyword>
<evidence type="ECO:0000259" key="7">
    <source>
        <dbReference type="Pfam" id="PF01490"/>
    </source>
</evidence>
<dbReference type="Pfam" id="PF01490">
    <property type="entry name" value="Aa_trans"/>
    <property type="match status" value="2"/>
</dbReference>
<feature type="compositionally biased region" description="Acidic residues" evidence="5">
    <location>
        <begin position="1"/>
        <end position="13"/>
    </location>
</feature>
<feature type="transmembrane region" description="Helical" evidence="6">
    <location>
        <begin position="289"/>
        <end position="309"/>
    </location>
</feature>
<organism evidence="8 9">
    <name type="scientific">Popillia japonica</name>
    <name type="common">Japanese beetle</name>
    <dbReference type="NCBI Taxonomy" id="7064"/>
    <lineage>
        <taxon>Eukaryota</taxon>
        <taxon>Metazoa</taxon>
        <taxon>Ecdysozoa</taxon>
        <taxon>Arthropoda</taxon>
        <taxon>Hexapoda</taxon>
        <taxon>Insecta</taxon>
        <taxon>Pterygota</taxon>
        <taxon>Neoptera</taxon>
        <taxon>Endopterygota</taxon>
        <taxon>Coleoptera</taxon>
        <taxon>Polyphaga</taxon>
        <taxon>Scarabaeiformia</taxon>
        <taxon>Scarabaeidae</taxon>
        <taxon>Rutelinae</taxon>
        <taxon>Popillia</taxon>
    </lineage>
</organism>
<dbReference type="GO" id="GO:0015179">
    <property type="term" value="F:L-amino acid transmembrane transporter activity"/>
    <property type="evidence" value="ECO:0007669"/>
    <property type="project" value="TreeGrafter"/>
</dbReference>
<dbReference type="AlphaFoldDB" id="A0AAW1JDJ0"/>
<evidence type="ECO:0000313" key="9">
    <source>
        <dbReference type="Proteomes" id="UP001458880"/>
    </source>
</evidence>
<evidence type="ECO:0000256" key="2">
    <source>
        <dbReference type="ARBA" id="ARBA00022692"/>
    </source>
</evidence>
<feature type="domain" description="Amino acid transporter transmembrane" evidence="7">
    <location>
        <begin position="26"/>
        <end position="97"/>
    </location>
</feature>
<feature type="transmembrane region" description="Helical" evidence="6">
    <location>
        <begin position="225"/>
        <end position="246"/>
    </location>
</feature>
<comment type="subcellular location">
    <subcellularLocation>
        <location evidence="1">Membrane</location>
        <topology evidence="1">Multi-pass membrane protein</topology>
    </subcellularLocation>
</comment>
<keyword evidence="9" id="KW-1185">Reference proteome</keyword>